<feature type="transmembrane region" description="Helical" evidence="1">
    <location>
        <begin position="73"/>
        <end position="94"/>
    </location>
</feature>
<dbReference type="Proteomes" id="UP000605670">
    <property type="component" value="Unassembled WGS sequence"/>
</dbReference>
<reference evidence="2" key="2">
    <citation type="submission" date="2020-09" db="EMBL/GenBank/DDBJ databases">
        <authorList>
            <person name="Sun Q."/>
            <person name="Zhou Y."/>
        </authorList>
    </citation>
    <scope>NUCLEOTIDE SEQUENCE</scope>
    <source>
        <strain evidence="2">CGMCC 1.12160</strain>
    </source>
</reference>
<evidence type="ECO:0008006" key="4">
    <source>
        <dbReference type="Google" id="ProtNLM"/>
    </source>
</evidence>
<organism evidence="2 3">
    <name type="scientific">Ornithinimicrobium tianjinense</name>
    <dbReference type="NCBI Taxonomy" id="1195761"/>
    <lineage>
        <taxon>Bacteria</taxon>
        <taxon>Bacillati</taxon>
        <taxon>Actinomycetota</taxon>
        <taxon>Actinomycetes</taxon>
        <taxon>Micrococcales</taxon>
        <taxon>Ornithinimicrobiaceae</taxon>
        <taxon>Ornithinimicrobium</taxon>
    </lineage>
</organism>
<keyword evidence="1" id="KW-0472">Membrane</keyword>
<reference evidence="2" key="1">
    <citation type="journal article" date="2014" name="Int. J. Syst. Evol. Microbiol.">
        <title>Complete genome sequence of Corynebacterium casei LMG S-19264T (=DSM 44701T), isolated from a smear-ripened cheese.</title>
        <authorList>
            <consortium name="US DOE Joint Genome Institute (JGI-PGF)"/>
            <person name="Walter F."/>
            <person name="Albersmeier A."/>
            <person name="Kalinowski J."/>
            <person name="Ruckert C."/>
        </authorList>
    </citation>
    <scope>NUCLEOTIDE SEQUENCE</scope>
    <source>
        <strain evidence="2">CGMCC 1.12160</strain>
    </source>
</reference>
<comment type="caution">
    <text evidence="2">The sequence shown here is derived from an EMBL/GenBank/DDBJ whole genome shotgun (WGS) entry which is preliminary data.</text>
</comment>
<name>A0A917BPA9_9MICO</name>
<gene>
    <name evidence="2" type="ORF">GCM10011366_19390</name>
</gene>
<evidence type="ECO:0000256" key="1">
    <source>
        <dbReference type="SAM" id="Phobius"/>
    </source>
</evidence>
<dbReference type="AlphaFoldDB" id="A0A917BPA9"/>
<evidence type="ECO:0000313" key="3">
    <source>
        <dbReference type="Proteomes" id="UP000605670"/>
    </source>
</evidence>
<dbReference type="EMBL" id="BMEM01000002">
    <property type="protein sequence ID" value="GGF51671.1"/>
    <property type="molecule type" value="Genomic_DNA"/>
</dbReference>
<feature type="transmembrane region" description="Helical" evidence="1">
    <location>
        <begin position="46"/>
        <end position="66"/>
    </location>
</feature>
<proteinExistence type="predicted"/>
<keyword evidence="1" id="KW-0812">Transmembrane</keyword>
<accession>A0A917BPA9</accession>
<evidence type="ECO:0000313" key="2">
    <source>
        <dbReference type="EMBL" id="GGF51671.1"/>
    </source>
</evidence>
<keyword evidence="1" id="KW-1133">Transmembrane helix</keyword>
<feature type="transmembrane region" description="Helical" evidence="1">
    <location>
        <begin position="114"/>
        <end position="131"/>
    </location>
</feature>
<keyword evidence="3" id="KW-1185">Reference proteome</keyword>
<sequence>MSRSLAHAGDRRHGPGRVILALYLVFVIGTVSRSAAQISTRFSEAPLAYTLSAVAAVVYVVALVSLASRGPRAWWVSVVALSVELAGVLAVGAWSYLAPQMFPDATVWSHFGQGYLFIPLVLPVVGLWWLLSPQGARAQAHGAESDGVESDGVA</sequence>
<dbReference type="RefSeq" id="WP_188430225.1">
    <property type="nucleotide sequence ID" value="NZ_BAABKH010000001.1"/>
</dbReference>
<protein>
    <recommendedName>
        <fullName evidence="4">Integral membrane protein</fullName>
    </recommendedName>
</protein>